<name>A0A1T4PV04_9PORP</name>
<sequence length="496" mass="56655">MHASLFFHIPLLSLFILSLLSCTPENSPVSSIPTEEVYIKINIPSLRQTLRSENQKDPMQRIESLEMLFFEGADMDSKLLEIRQLNLGSTDDNTEDILLKLPRREEYYLLCIANASAELKQLIQKGNKAEVFLNKEFVLATRRMSTNLSTEVLNGALMMTNAEGLIPVNESHYFKNEGDKSTARAVDIILEPIAARVLLDPTLPRITNSSLRMKDKAKARYIVTGVSKSIYWVRKTKTTTSSSLLSPLEEEYAYSPGYEEIAQSTGKDSYTMLIEKYRAFYSSPKSIFEYGVEVDPNIPTKNLEKSALYCKETTVDPLHFIPSFIPHIVVAYPIHPSDLTVAPDKGWIAFKGKFLTEEDFTNYVTSLKSNPNTPLPEGMPAEFATSVQKIKEHERVVKMDQPFSLEGIHFYWKSLNFYIWPLRHFDNKKAPEKNSFGRYGIVRNNEYTVRVQKISWFGSNTIPDLKNDMEAVSEYSSIKFSIEVKDLQQREQEVEA</sequence>
<evidence type="ECO:0000313" key="3">
    <source>
        <dbReference type="Proteomes" id="UP000190121"/>
    </source>
</evidence>
<accession>A0A1T4PV04</accession>
<proteinExistence type="predicted"/>
<dbReference type="Pfam" id="PF15495">
    <property type="entry name" value="Fimbrillin_C"/>
    <property type="match status" value="1"/>
</dbReference>
<protein>
    <submittedName>
        <fullName evidence="2">Major fimbrial subunit protein type IV, Fimbrillin, C-terminal</fullName>
    </submittedName>
</protein>
<dbReference type="Proteomes" id="UP000190121">
    <property type="component" value="Unassembled WGS sequence"/>
</dbReference>
<dbReference type="EMBL" id="FUXE01000021">
    <property type="protein sequence ID" value="SJZ95380.1"/>
    <property type="molecule type" value="Genomic_DNA"/>
</dbReference>
<dbReference type="AlphaFoldDB" id="A0A1T4PV04"/>
<dbReference type="Gene3D" id="2.60.40.3690">
    <property type="match status" value="1"/>
</dbReference>
<keyword evidence="3" id="KW-1185">Reference proteome</keyword>
<dbReference type="InterPro" id="IPR029140">
    <property type="entry name" value="Mfa1_C"/>
</dbReference>
<evidence type="ECO:0000259" key="1">
    <source>
        <dbReference type="Pfam" id="PF15495"/>
    </source>
</evidence>
<gene>
    <name evidence="2" type="ORF">SAMN02745171_01593</name>
</gene>
<evidence type="ECO:0000313" key="2">
    <source>
        <dbReference type="EMBL" id="SJZ95380.1"/>
    </source>
</evidence>
<dbReference type="Gene3D" id="2.60.40.2580">
    <property type="match status" value="1"/>
</dbReference>
<organism evidence="2 3">
    <name type="scientific">Porphyromonas circumdentaria</name>
    <dbReference type="NCBI Taxonomy" id="29524"/>
    <lineage>
        <taxon>Bacteria</taxon>
        <taxon>Pseudomonadati</taxon>
        <taxon>Bacteroidota</taxon>
        <taxon>Bacteroidia</taxon>
        <taxon>Bacteroidales</taxon>
        <taxon>Porphyromonadaceae</taxon>
        <taxon>Porphyromonas</taxon>
    </lineage>
</organism>
<feature type="domain" description="Minor fimbrium subunit Mfa1 C-terminal" evidence="1">
    <location>
        <begin position="410"/>
        <end position="492"/>
    </location>
</feature>
<reference evidence="3" key="1">
    <citation type="submission" date="2017-02" db="EMBL/GenBank/DDBJ databases">
        <authorList>
            <person name="Varghese N."/>
            <person name="Submissions S."/>
        </authorList>
    </citation>
    <scope>NUCLEOTIDE SEQUENCE [LARGE SCALE GENOMIC DNA]</scope>
    <source>
        <strain evidence="3">ATCC 51356</strain>
    </source>
</reference>